<protein>
    <submittedName>
        <fullName evidence="1">Uncharacterized protein</fullName>
    </submittedName>
</protein>
<reference evidence="1 2" key="1">
    <citation type="submission" date="2019-06" db="EMBL/GenBank/DDBJ databases">
        <title>Sequencing the genomes of 1000 actinobacteria strains.</title>
        <authorList>
            <person name="Klenk H.-P."/>
        </authorList>
    </citation>
    <scope>NUCLEOTIDE SEQUENCE [LARGE SCALE GENOMIC DNA]</scope>
    <source>
        <strain evidence="1 2">DSM 19560</strain>
    </source>
</reference>
<organism evidence="1 2">
    <name type="scientific">Rudaeicoccus suwonensis</name>
    <dbReference type="NCBI Taxonomy" id="657409"/>
    <lineage>
        <taxon>Bacteria</taxon>
        <taxon>Bacillati</taxon>
        <taxon>Actinomycetota</taxon>
        <taxon>Actinomycetes</taxon>
        <taxon>Micrococcales</taxon>
        <taxon>Dermacoccaceae</taxon>
        <taxon>Rudaeicoccus</taxon>
    </lineage>
</organism>
<proteinExistence type="predicted"/>
<evidence type="ECO:0000313" key="2">
    <source>
        <dbReference type="Proteomes" id="UP000318297"/>
    </source>
</evidence>
<dbReference type="Proteomes" id="UP000318297">
    <property type="component" value="Unassembled WGS sequence"/>
</dbReference>
<name>A0A561E899_9MICO</name>
<gene>
    <name evidence="1" type="ORF">BKA23_0626</name>
</gene>
<accession>A0A561E899</accession>
<comment type="caution">
    <text evidence="1">The sequence shown here is derived from an EMBL/GenBank/DDBJ whole genome shotgun (WGS) entry which is preliminary data.</text>
</comment>
<keyword evidence="2" id="KW-1185">Reference proteome</keyword>
<sequence length="125" mass="13814">MRRRRSGDGDHLRASLLNQPLDASLGPQPADRGWRALETETRRIARRWHELPEEQAAEFASVLRDFTQSLADRTRARCGCEPLGIPDLGLAALGDQLTVVVYDAQVAGVTDGLLESLAQLRRSLP</sequence>
<dbReference type="EMBL" id="VIVQ01000001">
    <property type="protein sequence ID" value="TWE11838.1"/>
    <property type="molecule type" value="Genomic_DNA"/>
</dbReference>
<dbReference type="AlphaFoldDB" id="A0A561E899"/>
<evidence type="ECO:0000313" key="1">
    <source>
        <dbReference type="EMBL" id="TWE11838.1"/>
    </source>
</evidence>